<evidence type="ECO:0000313" key="3">
    <source>
        <dbReference type="EMBL" id="MBB6545573.1"/>
    </source>
</evidence>
<dbReference type="Proteomes" id="UP000565579">
    <property type="component" value="Unassembled WGS sequence"/>
</dbReference>
<dbReference type="AlphaFoldDB" id="A0A7X0NLF4"/>
<feature type="region of interest" description="Disordered" evidence="1">
    <location>
        <begin position="51"/>
        <end position="70"/>
    </location>
</feature>
<gene>
    <name evidence="3" type="ORF">HD593_000368</name>
</gene>
<evidence type="ECO:0000256" key="2">
    <source>
        <dbReference type="SAM" id="SignalP"/>
    </source>
</evidence>
<feature type="signal peptide" evidence="2">
    <location>
        <begin position="1"/>
        <end position="25"/>
    </location>
</feature>
<keyword evidence="4" id="KW-1185">Reference proteome</keyword>
<sequence>MLSRLFGIAALTLAAATTLAVPAHADDDLTVVTVPAYDAEDAADEAAAYAEDDTDLESKQAGDTGARVHLDGESMPDILLPRELHMPICAPGPGLGIPLVDQILPGLVGCPAAALGR</sequence>
<dbReference type="EMBL" id="JACHMI010000001">
    <property type="protein sequence ID" value="MBB6545573.1"/>
    <property type="molecule type" value="Genomic_DNA"/>
</dbReference>
<feature type="chain" id="PRO_5031379855" evidence="2">
    <location>
        <begin position="26"/>
        <end position="117"/>
    </location>
</feature>
<evidence type="ECO:0000313" key="4">
    <source>
        <dbReference type="Proteomes" id="UP000565579"/>
    </source>
</evidence>
<comment type="caution">
    <text evidence="3">The sequence shown here is derived from an EMBL/GenBank/DDBJ whole genome shotgun (WGS) entry which is preliminary data.</text>
</comment>
<proteinExistence type="predicted"/>
<feature type="compositionally biased region" description="Basic and acidic residues" evidence="1">
    <location>
        <begin position="56"/>
        <end position="70"/>
    </location>
</feature>
<protein>
    <submittedName>
        <fullName evidence="3">Uncharacterized protein</fullName>
    </submittedName>
</protein>
<keyword evidence="2" id="KW-0732">Signal</keyword>
<organism evidence="3 4">
    <name type="scientific">Nonomuraea rubra</name>
    <dbReference type="NCBI Taxonomy" id="46180"/>
    <lineage>
        <taxon>Bacteria</taxon>
        <taxon>Bacillati</taxon>
        <taxon>Actinomycetota</taxon>
        <taxon>Actinomycetes</taxon>
        <taxon>Streptosporangiales</taxon>
        <taxon>Streptosporangiaceae</taxon>
        <taxon>Nonomuraea</taxon>
    </lineage>
</organism>
<reference evidence="3 4" key="1">
    <citation type="submission" date="2020-08" db="EMBL/GenBank/DDBJ databases">
        <title>Sequencing the genomes of 1000 actinobacteria strains.</title>
        <authorList>
            <person name="Klenk H.-P."/>
        </authorList>
    </citation>
    <scope>NUCLEOTIDE SEQUENCE [LARGE SCALE GENOMIC DNA]</scope>
    <source>
        <strain evidence="3 4">DSM 43768</strain>
    </source>
</reference>
<evidence type="ECO:0000256" key="1">
    <source>
        <dbReference type="SAM" id="MobiDB-lite"/>
    </source>
</evidence>
<name>A0A7X0NLF4_9ACTN</name>
<accession>A0A7X0NLF4</accession>
<dbReference type="RefSeq" id="WP_185100394.1">
    <property type="nucleotide sequence ID" value="NZ_BAAAXY010000017.1"/>
</dbReference>